<organism evidence="2 3">
    <name type="scientific">Stylosanthes scabra</name>
    <dbReference type="NCBI Taxonomy" id="79078"/>
    <lineage>
        <taxon>Eukaryota</taxon>
        <taxon>Viridiplantae</taxon>
        <taxon>Streptophyta</taxon>
        <taxon>Embryophyta</taxon>
        <taxon>Tracheophyta</taxon>
        <taxon>Spermatophyta</taxon>
        <taxon>Magnoliopsida</taxon>
        <taxon>eudicotyledons</taxon>
        <taxon>Gunneridae</taxon>
        <taxon>Pentapetalae</taxon>
        <taxon>rosids</taxon>
        <taxon>fabids</taxon>
        <taxon>Fabales</taxon>
        <taxon>Fabaceae</taxon>
        <taxon>Papilionoideae</taxon>
        <taxon>50 kb inversion clade</taxon>
        <taxon>dalbergioids sensu lato</taxon>
        <taxon>Dalbergieae</taxon>
        <taxon>Pterocarpus clade</taxon>
        <taxon>Stylosanthes</taxon>
    </lineage>
</organism>
<keyword evidence="1" id="KW-0732">Signal</keyword>
<name>A0ABU6SF75_9FABA</name>
<evidence type="ECO:0000313" key="3">
    <source>
        <dbReference type="Proteomes" id="UP001341840"/>
    </source>
</evidence>
<keyword evidence="3" id="KW-1185">Reference proteome</keyword>
<comment type="caution">
    <text evidence="2">The sequence shown here is derived from an EMBL/GenBank/DDBJ whole genome shotgun (WGS) entry which is preliminary data.</text>
</comment>
<proteinExistence type="predicted"/>
<feature type="signal peptide" evidence="1">
    <location>
        <begin position="1"/>
        <end position="22"/>
    </location>
</feature>
<evidence type="ECO:0000256" key="1">
    <source>
        <dbReference type="SAM" id="SignalP"/>
    </source>
</evidence>
<protein>
    <submittedName>
        <fullName evidence="2">Uncharacterized protein</fullName>
    </submittedName>
</protein>
<accession>A0ABU6SF75</accession>
<dbReference type="Proteomes" id="UP001341840">
    <property type="component" value="Unassembled WGS sequence"/>
</dbReference>
<reference evidence="2 3" key="1">
    <citation type="journal article" date="2023" name="Plants (Basel)">
        <title>Bridging the Gap: Combining Genomics and Transcriptomics Approaches to Understand Stylosanthes scabra, an Orphan Legume from the Brazilian Caatinga.</title>
        <authorList>
            <person name="Ferreira-Neto J.R.C."/>
            <person name="da Silva M.D."/>
            <person name="Binneck E."/>
            <person name="de Melo N.F."/>
            <person name="da Silva R.H."/>
            <person name="de Melo A.L.T.M."/>
            <person name="Pandolfi V."/>
            <person name="Bustamante F.O."/>
            <person name="Brasileiro-Vidal A.C."/>
            <person name="Benko-Iseppon A.M."/>
        </authorList>
    </citation>
    <scope>NUCLEOTIDE SEQUENCE [LARGE SCALE GENOMIC DNA]</scope>
    <source>
        <tissue evidence="2">Leaves</tissue>
    </source>
</reference>
<sequence length="168" mass="18492">MLTDFHFDLMLLSAFVMTFVSSHRSGYNLARDLHRVFSCADCVLQPGRHAPSLQETRPLPAELPADFFMILAVFEVRGELPADSAGKSGVGNTLPTYRRIFPHFSAGNIILVTNLVSVLQADFLADFYRRKNSASNSPAQTSLTATLKLIKPSTLYGPDVPHLSLVAR</sequence>
<dbReference type="EMBL" id="JASCZI010060648">
    <property type="protein sequence ID" value="MED6134952.1"/>
    <property type="molecule type" value="Genomic_DNA"/>
</dbReference>
<evidence type="ECO:0000313" key="2">
    <source>
        <dbReference type="EMBL" id="MED6134952.1"/>
    </source>
</evidence>
<gene>
    <name evidence="2" type="ORF">PIB30_041764</name>
</gene>
<feature type="chain" id="PRO_5047180928" evidence="1">
    <location>
        <begin position="23"/>
        <end position="168"/>
    </location>
</feature>